<dbReference type="Gene3D" id="3.90.550.10">
    <property type="entry name" value="Spore Coat Polysaccharide Biosynthesis Protein SpsA, Chain A"/>
    <property type="match status" value="1"/>
</dbReference>
<feature type="domain" description="Glycosyltransferase 2-like" evidence="1">
    <location>
        <begin position="6"/>
        <end position="107"/>
    </location>
</feature>
<dbReference type="Proteomes" id="UP001233999">
    <property type="component" value="Unassembled WGS sequence"/>
</dbReference>
<comment type="caution">
    <text evidence="2">The sequence shown here is derived from an EMBL/GenBank/DDBJ whole genome shotgun (WGS) entry which is preliminary data.</text>
</comment>
<dbReference type="PANTHER" id="PTHR22916:SF3">
    <property type="entry name" value="UDP-GLCNAC:BETAGAL BETA-1,3-N-ACETYLGLUCOSAMINYLTRANSFERASE-LIKE PROTEIN 1"/>
    <property type="match status" value="1"/>
</dbReference>
<evidence type="ECO:0000259" key="1">
    <source>
        <dbReference type="Pfam" id="PF00535"/>
    </source>
</evidence>
<accession>A0AAD8ACA8</accession>
<dbReference type="InterPro" id="IPR001173">
    <property type="entry name" value="Glyco_trans_2-like"/>
</dbReference>
<dbReference type="SUPFAM" id="SSF53448">
    <property type="entry name" value="Nucleotide-diphospho-sugar transferases"/>
    <property type="match status" value="1"/>
</dbReference>
<gene>
    <name evidence="2" type="ORF">L9F63_012532</name>
</gene>
<proteinExistence type="predicted"/>
<dbReference type="InterPro" id="IPR029044">
    <property type="entry name" value="Nucleotide-diphossugar_trans"/>
</dbReference>
<reference evidence="2" key="2">
    <citation type="submission" date="2023-05" db="EMBL/GenBank/DDBJ databases">
        <authorList>
            <person name="Fouks B."/>
        </authorList>
    </citation>
    <scope>NUCLEOTIDE SEQUENCE</scope>
    <source>
        <strain evidence="2">Stay&amp;Tobe</strain>
        <tissue evidence="2">Testes</tissue>
    </source>
</reference>
<evidence type="ECO:0000313" key="2">
    <source>
        <dbReference type="EMBL" id="KAJ9596448.1"/>
    </source>
</evidence>
<keyword evidence="3" id="KW-1185">Reference proteome</keyword>
<evidence type="ECO:0000313" key="3">
    <source>
        <dbReference type="Proteomes" id="UP001233999"/>
    </source>
</evidence>
<organism evidence="2 3">
    <name type="scientific">Diploptera punctata</name>
    <name type="common">Pacific beetle cockroach</name>
    <dbReference type="NCBI Taxonomy" id="6984"/>
    <lineage>
        <taxon>Eukaryota</taxon>
        <taxon>Metazoa</taxon>
        <taxon>Ecdysozoa</taxon>
        <taxon>Arthropoda</taxon>
        <taxon>Hexapoda</taxon>
        <taxon>Insecta</taxon>
        <taxon>Pterygota</taxon>
        <taxon>Neoptera</taxon>
        <taxon>Polyneoptera</taxon>
        <taxon>Dictyoptera</taxon>
        <taxon>Blattodea</taxon>
        <taxon>Blaberoidea</taxon>
        <taxon>Blaberidae</taxon>
        <taxon>Diplopterinae</taxon>
        <taxon>Diploptera</taxon>
    </lineage>
</organism>
<dbReference type="PANTHER" id="PTHR22916">
    <property type="entry name" value="GLYCOSYLTRANSFERASE"/>
    <property type="match status" value="1"/>
</dbReference>
<sequence length="272" mass="31374">MSSISKGVGYAKNQAVKQSTGCFLCFQDVDDVMLPNRILYQYQAAEKNPKAIIGCEFCRLPEDSTKRFTSWANTLTNEQLYLQIYTSHGPTLIMPTWFCNRDIFDRIGGFSEEGKGTPEDLIFFYKHLDEGGKLYKVPECLLVYRYHQHATTFTVHEDTIWSVRVEHLEKHVLSKWKHFTIWNAGKQGRKLYRCLQSEHRDKVEAFCDVDVNKVGKTYVPPNDPHRVIPIIHFTQAKPPLLICVKLDLTGGNFENNLQSLNLQEGSDYILFS</sequence>
<dbReference type="Pfam" id="PF00535">
    <property type="entry name" value="Glycos_transf_2"/>
    <property type="match status" value="1"/>
</dbReference>
<dbReference type="GO" id="GO:0016758">
    <property type="term" value="F:hexosyltransferase activity"/>
    <property type="evidence" value="ECO:0007669"/>
    <property type="project" value="UniProtKB-ARBA"/>
</dbReference>
<reference evidence="2" key="1">
    <citation type="journal article" date="2023" name="IScience">
        <title>Live-bearing cockroach genome reveals convergent evolutionary mechanisms linked to viviparity in insects and beyond.</title>
        <authorList>
            <person name="Fouks B."/>
            <person name="Harrison M.C."/>
            <person name="Mikhailova A.A."/>
            <person name="Marchal E."/>
            <person name="English S."/>
            <person name="Carruthers M."/>
            <person name="Jennings E.C."/>
            <person name="Chiamaka E.L."/>
            <person name="Frigard R.A."/>
            <person name="Pippel M."/>
            <person name="Attardo G.M."/>
            <person name="Benoit J.B."/>
            <person name="Bornberg-Bauer E."/>
            <person name="Tobe S.S."/>
        </authorList>
    </citation>
    <scope>NUCLEOTIDE SEQUENCE</scope>
    <source>
        <strain evidence="2">Stay&amp;Tobe</strain>
    </source>
</reference>
<dbReference type="EMBL" id="JASPKZ010001988">
    <property type="protein sequence ID" value="KAJ9596448.1"/>
    <property type="molecule type" value="Genomic_DNA"/>
</dbReference>
<name>A0AAD8ACA8_DIPPU</name>
<protein>
    <recommendedName>
        <fullName evidence="1">Glycosyltransferase 2-like domain-containing protein</fullName>
    </recommendedName>
</protein>
<dbReference type="AlphaFoldDB" id="A0AAD8ACA8"/>